<reference evidence="2" key="1">
    <citation type="submission" date="2023-10" db="EMBL/GenBank/DDBJ databases">
        <authorList>
            <person name="Chen Y."/>
            <person name="Shah S."/>
            <person name="Dougan E. K."/>
            <person name="Thang M."/>
            <person name="Chan C."/>
        </authorList>
    </citation>
    <scope>NUCLEOTIDE SEQUENCE [LARGE SCALE GENOMIC DNA]</scope>
</reference>
<evidence type="ECO:0000313" key="2">
    <source>
        <dbReference type="EMBL" id="CAK0847884.1"/>
    </source>
</evidence>
<evidence type="ECO:0000256" key="1">
    <source>
        <dbReference type="SAM" id="MobiDB-lite"/>
    </source>
</evidence>
<evidence type="ECO:0000313" key="3">
    <source>
        <dbReference type="Proteomes" id="UP001189429"/>
    </source>
</evidence>
<name>A0ABN9TPB6_9DINO</name>
<dbReference type="Gene3D" id="3.40.50.300">
    <property type="entry name" value="P-loop containing nucleotide triphosphate hydrolases"/>
    <property type="match status" value="1"/>
</dbReference>
<dbReference type="Proteomes" id="UP001189429">
    <property type="component" value="Unassembled WGS sequence"/>
</dbReference>
<comment type="caution">
    <text evidence="2">The sequence shown here is derived from an EMBL/GenBank/DDBJ whole genome shotgun (WGS) entry which is preliminary data.</text>
</comment>
<proteinExistence type="predicted"/>
<feature type="region of interest" description="Disordered" evidence="1">
    <location>
        <begin position="1188"/>
        <end position="1240"/>
    </location>
</feature>
<organism evidence="2 3">
    <name type="scientific">Prorocentrum cordatum</name>
    <dbReference type="NCBI Taxonomy" id="2364126"/>
    <lineage>
        <taxon>Eukaryota</taxon>
        <taxon>Sar</taxon>
        <taxon>Alveolata</taxon>
        <taxon>Dinophyceae</taxon>
        <taxon>Prorocentrales</taxon>
        <taxon>Prorocentraceae</taxon>
        <taxon>Prorocentrum</taxon>
    </lineage>
</organism>
<keyword evidence="3" id="KW-1185">Reference proteome</keyword>
<dbReference type="EMBL" id="CAUYUJ010014938">
    <property type="protein sequence ID" value="CAK0847884.1"/>
    <property type="molecule type" value="Genomic_DNA"/>
</dbReference>
<feature type="region of interest" description="Disordered" evidence="1">
    <location>
        <begin position="1139"/>
        <end position="1172"/>
    </location>
</feature>
<accession>A0ABN9TPB6</accession>
<feature type="compositionally biased region" description="Low complexity" evidence="1">
    <location>
        <begin position="1"/>
        <end position="12"/>
    </location>
</feature>
<feature type="compositionally biased region" description="Low complexity" evidence="1">
    <location>
        <begin position="1209"/>
        <end position="1229"/>
    </location>
</feature>
<feature type="region of interest" description="Disordered" evidence="1">
    <location>
        <begin position="1"/>
        <end position="21"/>
    </location>
</feature>
<dbReference type="InterPro" id="IPR027417">
    <property type="entry name" value="P-loop_NTPase"/>
</dbReference>
<dbReference type="SUPFAM" id="SSF52540">
    <property type="entry name" value="P-loop containing nucleoside triphosphate hydrolases"/>
    <property type="match status" value="1"/>
</dbReference>
<feature type="compositionally biased region" description="Basic residues" evidence="1">
    <location>
        <begin position="1199"/>
        <end position="1208"/>
    </location>
</feature>
<evidence type="ECO:0008006" key="4">
    <source>
        <dbReference type="Google" id="ProtNLM"/>
    </source>
</evidence>
<sequence>MAGVGEEAAEAAPGGGGGEQWAVTTVAGAADEFERRVNASLPQHSQSLQAVLRRLLAVRSGASGCSAGCSPQAAAGLAREVAALAGQAGSSDCIERRLHVAMQLHGIGSSEEWWEGRAWRSLRAPLLECGLSYALQLQDMLSEERCEALRRVVAAKSSERIDRRFAGHGCKPWHDPHEEWRLQLDDWKGLLAPYPWSRARPQVMSRALAAADLREPLTQHERLVRSYELLRCLGGALLDGGAGLPQAERLRVHGLQFGCWRQGEVSEETIATHLCSAARARAASDEREPEPPEEAVAQLGFRPAALREGQPPRRVLARLAERLLAQVEPELRAFCEQRGLRGVLQGFEVLAEAVQDTLEHAMGDGELLEPAERVRDFLLAVSEDYLRRARASGAVKSVDFALLAEGDPRVELLLRLEQQAEARRLLDDMALGELQELLCRIQEAFQAVHGPGCLPPSLELWASRLQRPGDPLVALHPSEVGELSAALQVQVYGPRHGTSCLFPNCVCREALQQLLYRGGLQLAQAGVKCVQTFRACSDRSYADTAMDRDPAGGAVLFGEPEGVGRPTSSRHAVLTFYGEDVPLYFVALDGERLKITYSASEGLCLGYLIHKNVFADLLEDAGRCGDAGGRPEAVRTLRAQLLAWAADVLRSPLPPEATAWILRCCERMGMMAVAPHQDARCVNLAVIAHCLCRCCPSGTEAALFLRSVLANAWHVPVEVRGYIERKSDMYGLYIVCPGTAQIMQDLGLHVAVLDFECRVWQRSVDNTGAHGGGYLGIIAQFSNYCCFAYVKGLRKIDDILLKWLAEYTRLHPWRFVFLEGVDTSFNFPENRDRCNFHFAPPNPLHTIKTVEDLHSPAVEEIRPTHTVPYPERLQPSPEDIQDPRRLFQFFQRHFAPEVSDGDPGLFSHTPAKSSFSPDFRDELERHVFGADPCLVLLVSAPGAGKTHHMGAIRGRLEGEMQFDIHEFDGSSDILVTTALAEVLQRTVAAQGRRGQRLLILDEYHMLSDDHKDELFEWVRAKLGPTLRVVLIGNRIDSKDRERLEQSRPTPGAPPVQVALIQTRLSRSRIESVLEARGNSEKHRGAVCDWLVGCRLVFGEESASLRLCDALDQALQRPGPPLLTSPLGSPPTSCCIACRPSRSPPRPSSSPPTCGTPAGKARAPPTRRPGSWTCASGRRCWTGPRTSWRASWSSWSAPRAPRRRRRRCASWRGASTRWARAAAGTSTSRAPGRGAASAWTR</sequence>
<feature type="compositionally biased region" description="Low complexity" evidence="1">
    <location>
        <begin position="1188"/>
        <end position="1198"/>
    </location>
</feature>
<gene>
    <name evidence="2" type="ORF">PCOR1329_LOCUS40969</name>
</gene>
<protein>
    <recommendedName>
        <fullName evidence="4">AAA+ ATPase domain-containing protein</fullName>
    </recommendedName>
</protein>